<dbReference type="CDD" id="cd13877">
    <property type="entry name" value="CuRO_2_Fet3p_like"/>
    <property type="match status" value="1"/>
</dbReference>
<feature type="domain" description="Plastocyanin-like" evidence="10">
    <location>
        <begin position="32"/>
        <end position="148"/>
    </location>
</feature>
<keyword evidence="6" id="KW-0472">Membrane</keyword>
<dbReference type="CDD" id="cd13899">
    <property type="entry name" value="CuRO_3_Fet3p"/>
    <property type="match status" value="1"/>
</dbReference>
<keyword evidence="6" id="KW-0812">Transmembrane</keyword>
<keyword evidence="12" id="KW-1185">Reference proteome</keyword>
<keyword evidence="4" id="KW-0560">Oxidoreductase</keyword>
<feature type="domain" description="Plastocyanin-like" evidence="8">
    <location>
        <begin position="158"/>
        <end position="302"/>
    </location>
</feature>
<keyword evidence="5" id="KW-0186">Copper</keyword>
<evidence type="ECO:0000256" key="7">
    <source>
        <dbReference type="SAM" id="SignalP"/>
    </source>
</evidence>
<dbReference type="PROSITE" id="PS00080">
    <property type="entry name" value="MULTICOPPER_OXIDASE2"/>
    <property type="match status" value="1"/>
</dbReference>
<organism evidence="11 12">
    <name type="scientific">Aspergillus cavernicola</name>
    <dbReference type="NCBI Taxonomy" id="176166"/>
    <lineage>
        <taxon>Eukaryota</taxon>
        <taxon>Fungi</taxon>
        <taxon>Dikarya</taxon>
        <taxon>Ascomycota</taxon>
        <taxon>Pezizomycotina</taxon>
        <taxon>Eurotiomycetes</taxon>
        <taxon>Eurotiomycetidae</taxon>
        <taxon>Eurotiales</taxon>
        <taxon>Aspergillaceae</taxon>
        <taxon>Aspergillus</taxon>
        <taxon>Aspergillus subgen. Nidulantes</taxon>
    </lineage>
</organism>
<dbReference type="InterPro" id="IPR002355">
    <property type="entry name" value="Cu_oxidase_Cu_BS"/>
</dbReference>
<comment type="similarity">
    <text evidence="1">Belongs to the multicopper oxidase family.</text>
</comment>
<evidence type="ECO:0000256" key="5">
    <source>
        <dbReference type="ARBA" id="ARBA00023008"/>
    </source>
</evidence>
<dbReference type="SUPFAM" id="SSF49503">
    <property type="entry name" value="Cupredoxins"/>
    <property type="match status" value="3"/>
</dbReference>
<dbReference type="InterPro" id="IPR033138">
    <property type="entry name" value="Cu_oxidase_CS"/>
</dbReference>
<evidence type="ECO:0000256" key="1">
    <source>
        <dbReference type="ARBA" id="ARBA00010609"/>
    </source>
</evidence>
<sequence length="608" mass="67398">MAIPTRILLVSFAALIFFIQCSRAKTVTHDFNVTWVTANPDGLHPRKVVGINGQWPLPVIEVDKGDRLVVNVYNALGDKNTTIHWHGMFQNNTNHMDGPSMVTQCPIVPGASFTYNFTVNQNGTYWYHCHTDACYPDGYRQALIVHDQDAFFNEMYDEEFTLTMSDWYHELVEDITFISVTNPTGAEPVPDSFLVNDTQNSSLAVEPGKTYLLRLVNMGAFVGMYFYIEDHSFQIVEMDGVYTDPTEADLLYISVAQRYSILVTTKNSTAKNYPIVTVVDSSLLDAIQPTLQLNHTNWLEYNTTADHPQALMPASDSSDLTPFDDMTLIPHDRTPLLPDPDIVIEITAIMDNLANGAGYAFFNNISYTRPKVPTLYSVLSSGDLATNPTIYGEYTHPTVLGHNQVVDIVLNNGDTGSHPFHLHGHNFQLLTRFPSYADGFFTYADTDNPVTFNPSNHSSFPAYPPRRDTLVVPPQGYIVIRFIADNPGIWLFHCHIDWHLMQGLAMVLIEAPTQIQQRTTIPEDHWAACSAAGVSGVGNAAGNAEDLLDLSGENRQVAWLPAGFTTRGIVAMVFSCVAAVLGLGVVGVYGMSGNNEECSQVVSRYFQG</sequence>
<dbReference type="InterPro" id="IPR011707">
    <property type="entry name" value="Cu-oxidase-like_N"/>
</dbReference>
<reference evidence="11 12" key="1">
    <citation type="submission" date="2024-07" db="EMBL/GenBank/DDBJ databases">
        <title>Section-level genome sequencing and comparative genomics of Aspergillus sections Usti and Cavernicolus.</title>
        <authorList>
            <consortium name="Lawrence Berkeley National Laboratory"/>
            <person name="Nybo J.L."/>
            <person name="Vesth T.C."/>
            <person name="Theobald S."/>
            <person name="Frisvad J.C."/>
            <person name="Larsen T.O."/>
            <person name="Kjaerboelling I."/>
            <person name="Rothschild-Mancinelli K."/>
            <person name="Lyhne E.K."/>
            <person name="Kogle M.E."/>
            <person name="Barry K."/>
            <person name="Clum A."/>
            <person name="Na H."/>
            <person name="Ledsgaard L."/>
            <person name="Lin J."/>
            <person name="Lipzen A."/>
            <person name="Kuo A."/>
            <person name="Riley R."/>
            <person name="Mondo S."/>
            <person name="LaButti K."/>
            <person name="Haridas S."/>
            <person name="Pangalinan J."/>
            <person name="Salamov A.A."/>
            <person name="Simmons B.A."/>
            <person name="Magnuson J.K."/>
            <person name="Chen J."/>
            <person name="Drula E."/>
            <person name="Henrissat B."/>
            <person name="Wiebenga A."/>
            <person name="Lubbers R.J."/>
            <person name="Gomes A.C."/>
            <person name="Makela M.R."/>
            <person name="Stajich J."/>
            <person name="Grigoriev I.V."/>
            <person name="Mortensen U.H."/>
            <person name="De vries R.P."/>
            <person name="Baker S.E."/>
            <person name="Andersen M.R."/>
        </authorList>
    </citation>
    <scope>NUCLEOTIDE SEQUENCE [LARGE SCALE GENOMIC DNA]</scope>
    <source>
        <strain evidence="11 12">CBS 600.67</strain>
    </source>
</reference>
<feature type="chain" id="PRO_5045557911" evidence="7">
    <location>
        <begin position="25"/>
        <end position="608"/>
    </location>
</feature>
<proteinExistence type="inferred from homology"/>
<evidence type="ECO:0000313" key="11">
    <source>
        <dbReference type="EMBL" id="KAL2819591.1"/>
    </source>
</evidence>
<dbReference type="InterPro" id="IPR008972">
    <property type="entry name" value="Cupredoxin"/>
</dbReference>
<dbReference type="Proteomes" id="UP001610335">
    <property type="component" value="Unassembled WGS sequence"/>
</dbReference>
<accession>A0ABR4HVR4</accession>
<feature type="signal peptide" evidence="7">
    <location>
        <begin position="1"/>
        <end position="24"/>
    </location>
</feature>
<comment type="caution">
    <text evidence="11">The sequence shown here is derived from an EMBL/GenBank/DDBJ whole genome shotgun (WGS) entry which is preliminary data.</text>
</comment>
<evidence type="ECO:0000259" key="9">
    <source>
        <dbReference type="Pfam" id="PF07731"/>
    </source>
</evidence>
<dbReference type="CDD" id="cd13851">
    <property type="entry name" value="CuRO_1_Fet3p"/>
    <property type="match status" value="1"/>
</dbReference>
<keyword evidence="6" id="KW-1133">Transmembrane helix</keyword>
<keyword evidence="2" id="KW-0479">Metal-binding</keyword>
<evidence type="ECO:0000256" key="6">
    <source>
        <dbReference type="SAM" id="Phobius"/>
    </source>
</evidence>
<dbReference type="PROSITE" id="PS00079">
    <property type="entry name" value="MULTICOPPER_OXIDASE1"/>
    <property type="match status" value="1"/>
</dbReference>
<dbReference type="Pfam" id="PF07731">
    <property type="entry name" value="Cu-oxidase_2"/>
    <property type="match status" value="1"/>
</dbReference>
<keyword evidence="3 7" id="KW-0732">Signal</keyword>
<dbReference type="InterPro" id="IPR011706">
    <property type="entry name" value="Cu-oxidase_C"/>
</dbReference>
<dbReference type="EMBL" id="JBFXLS010000076">
    <property type="protein sequence ID" value="KAL2819591.1"/>
    <property type="molecule type" value="Genomic_DNA"/>
</dbReference>
<dbReference type="Pfam" id="PF07732">
    <property type="entry name" value="Cu-oxidase_3"/>
    <property type="match status" value="1"/>
</dbReference>
<dbReference type="PANTHER" id="PTHR11709:SF361">
    <property type="entry name" value="IRON TRANSPORT MULTICOPPER OXIDASE FET3"/>
    <property type="match status" value="1"/>
</dbReference>
<dbReference type="InterPro" id="IPR045087">
    <property type="entry name" value="Cu-oxidase_fam"/>
</dbReference>
<gene>
    <name evidence="11" type="ORF">BDW59DRAFT_181656</name>
</gene>
<dbReference type="InterPro" id="IPR001117">
    <property type="entry name" value="Cu-oxidase_2nd"/>
</dbReference>
<evidence type="ECO:0000256" key="2">
    <source>
        <dbReference type="ARBA" id="ARBA00022723"/>
    </source>
</evidence>
<dbReference type="Pfam" id="PF00394">
    <property type="entry name" value="Cu-oxidase"/>
    <property type="match status" value="1"/>
</dbReference>
<feature type="transmembrane region" description="Helical" evidence="6">
    <location>
        <begin position="569"/>
        <end position="591"/>
    </location>
</feature>
<dbReference type="PANTHER" id="PTHR11709">
    <property type="entry name" value="MULTI-COPPER OXIDASE"/>
    <property type="match status" value="1"/>
</dbReference>
<name>A0ABR4HVR4_9EURO</name>
<evidence type="ECO:0000259" key="10">
    <source>
        <dbReference type="Pfam" id="PF07732"/>
    </source>
</evidence>
<evidence type="ECO:0000313" key="12">
    <source>
        <dbReference type="Proteomes" id="UP001610335"/>
    </source>
</evidence>
<evidence type="ECO:0000259" key="8">
    <source>
        <dbReference type="Pfam" id="PF00394"/>
    </source>
</evidence>
<evidence type="ECO:0000256" key="4">
    <source>
        <dbReference type="ARBA" id="ARBA00023002"/>
    </source>
</evidence>
<feature type="domain" description="Plastocyanin-like" evidence="9">
    <location>
        <begin position="367"/>
        <end position="513"/>
    </location>
</feature>
<dbReference type="Gene3D" id="2.60.40.420">
    <property type="entry name" value="Cupredoxins - blue copper proteins"/>
    <property type="match status" value="3"/>
</dbReference>
<dbReference type="InterPro" id="IPR044130">
    <property type="entry name" value="CuRO_2_Fet3-like"/>
</dbReference>
<evidence type="ECO:0000256" key="3">
    <source>
        <dbReference type="ARBA" id="ARBA00022729"/>
    </source>
</evidence>
<protein>
    <submittedName>
        <fullName evidence="11">Cupredoxin</fullName>
    </submittedName>
</protein>